<dbReference type="STRING" id="137658.SAMN05216186_14015"/>
<feature type="domain" description="Flavodoxin-like fold" evidence="7">
    <location>
        <begin position="2"/>
        <end position="206"/>
    </location>
</feature>
<dbReference type="GO" id="GO:0016652">
    <property type="term" value="F:oxidoreductase activity, acting on NAD(P)H as acceptor"/>
    <property type="evidence" value="ECO:0007669"/>
    <property type="project" value="UniProtKB-UniRule"/>
</dbReference>
<dbReference type="InterPro" id="IPR023048">
    <property type="entry name" value="NADH:quinone_OxRdtase_FMN_depd"/>
</dbReference>
<evidence type="ECO:0000313" key="8">
    <source>
        <dbReference type="EMBL" id="SDM01030.1"/>
    </source>
</evidence>
<dbReference type="EC" id="1.7.1.17" evidence="6"/>
<organism evidence="8 9">
    <name type="scientific">Pseudomonas indica</name>
    <dbReference type="NCBI Taxonomy" id="137658"/>
    <lineage>
        <taxon>Bacteria</taxon>
        <taxon>Pseudomonadati</taxon>
        <taxon>Pseudomonadota</taxon>
        <taxon>Gammaproteobacteria</taxon>
        <taxon>Pseudomonadales</taxon>
        <taxon>Pseudomonadaceae</taxon>
        <taxon>Pseudomonas</taxon>
    </lineage>
</organism>
<gene>
    <name evidence="6" type="primary">azoR</name>
    <name evidence="8" type="ORF">SAMN05216186_14015</name>
</gene>
<dbReference type="SUPFAM" id="SSF52218">
    <property type="entry name" value="Flavoproteins"/>
    <property type="match status" value="1"/>
</dbReference>
<evidence type="ECO:0000256" key="6">
    <source>
        <dbReference type="HAMAP-Rule" id="MF_01216"/>
    </source>
</evidence>
<dbReference type="GO" id="GO:0016655">
    <property type="term" value="F:oxidoreductase activity, acting on NAD(P)H, quinone or similar compound as acceptor"/>
    <property type="evidence" value="ECO:0007669"/>
    <property type="project" value="InterPro"/>
</dbReference>
<keyword evidence="4 6" id="KW-0520">NAD</keyword>
<comment type="subunit">
    <text evidence="6">Homodimer.</text>
</comment>
<comment type="catalytic activity">
    <reaction evidence="5">
        <text>N,N-dimethyl-1,4-phenylenediamine + anthranilate + 2 NAD(+) = 2-(4-dimethylaminophenyl)diazenylbenzoate + 2 NADH + 2 H(+)</text>
        <dbReference type="Rhea" id="RHEA:55872"/>
        <dbReference type="ChEBI" id="CHEBI:15378"/>
        <dbReference type="ChEBI" id="CHEBI:15783"/>
        <dbReference type="ChEBI" id="CHEBI:16567"/>
        <dbReference type="ChEBI" id="CHEBI:57540"/>
        <dbReference type="ChEBI" id="CHEBI:57945"/>
        <dbReference type="ChEBI" id="CHEBI:71579"/>
        <dbReference type="EC" id="1.7.1.17"/>
    </reaction>
    <physiologicalReaction direction="right-to-left" evidence="5">
        <dbReference type="Rhea" id="RHEA:55874"/>
    </physiologicalReaction>
</comment>
<dbReference type="EMBL" id="FNFD01000040">
    <property type="protein sequence ID" value="SDM01030.1"/>
    <property type="molecule type" value="Genomic_DNA"/>
</dbReference>
<keyword evidence="9" id="KW-1185">Reference proteome</keyword>
<comment type="catalytic activity">
    <reaction evidence="6">
        <text>2 a quinone + NADH + H(+) = 2 a 1,4-benzosemiquinone + NAD(+)</text>
        <dbReference type="Rhea" id="RHEA:65952"/>
        <dbReference type="ChEBI" id="CHEBI:15378"/>
        <dbReference type="ChEBI" id="CHEBI:57540"/>
        <dbReference type="ChEBI" id="CHEBI:57945"/>
        <dbReference type="ChEBI" id="CHEBI:132124"/>
        <dbReference type="ChEBI" id="CHEBI:134225"/>
    </reaction>
</comment>
<evidence type="ECO:0000256" key="3">
    <source>
        <dbReference type="ARBA" id="ARBA00023002"/>
    </source>
</evidence>
<keyword evidence="1 6" id="KW-0285">Flavoprotein</keyword>
<dbReference type="Proteomes" id="UP000198706">
    <property type="component" value="Unassembled WGS sequence"/>
</dbReference>
<dbReference type="PANTHER" id="PTHR43741">
    <property type="entry name" value="FMN-DEPENDENT NADH-AZOREDUCTASE 1"/>
    <property type="match status" value="1"/>
</dbReference>
<dbReference type="PANTHER" id="PTHR43741:SF2">
    <property type="entry name" value="FMN-DEPENDENT NADH:QUINONE OXIDOREDUCTASE"/>
    <property type="match status" value="1"/>
</dbReference>
<comment type="cofactor">
    <cofactor evidence="6">
        <name>FMN</name>
        <dbReference type="ChEBI" id="CHEBI:58210"/>
    </cofactor>
    <text evidence="6">Binds 1 FMN per subunit.</text>
</comment>
<dbReference type="EC" id="1.6.5.-" evidence="6"/>
<comment type="function">
    <text evidence="6">Quinone reductase that provides resistance to thiol-specific stress caused by electrophilic quinones.</text>
</comment>
<reference evidence="8 9" key="1">
    <citation type="submission" date="2016-10" db="EMBL/GenBank/DDBJ databases">
        <authorList>
            <person name="de Groot N.N."/>
        </authorList>
    </citation>
    <scope>NUCLEOTIDE SEQUENCE [LARGE SCALE GENOMIC DNA]</scope>
    <source>
        <strain evidence="8 9">JCM 21544</strain>
    </source>
</reference>
<evidence type="ECO:0000259" key="7">
    <source>
        <dbReference type="Pfam" id="PF02525"/>
    </source>
</evidence>
<comment type="similarity">
    <text evidence="6">Belongs to the azoreductase type 1 family.</text>
</comment>
<dbReference type="InterPro" id="IPR003680">
    <property type="entry name" value="Flavodoxin_fold"/>
</dbReference>
<keyword evidence="2 6" id="KW-0288">FMN</keyword>
<comment type="caution">
    <text evidence="6">Lacks conserved residue(s) required for the propagation of feature annotation.</text>
</comment>
<evidence type="ECO:0000256" key="2">
    <source>
        <dbReference type="ARBA" id="ARBA00022643"/>
    </source>
</evidence>
<keyword evidence="3 6" id="KW-0560">Oxidoreductase</keyword>
<dbReference type="HAMAP" id="MF_01216">
    <property type="entry name" value="Azoreductase_type1"/>
    <property type="match status" value="1"/>
</dbReference>
<feature type="binding site" evidence="6">
    <location>
        <position position="10"/>
    </location>
    <ligand>
        <name>FMN</name>
        <dbReference type="ChEBI" id="CHEBI:58210"/>
    </ligand>
</feature>
<feature type="binding site" evidence="6">
    <location>
        <begin position="16"/>
        <end position="18"/>
    </location>
    <ligand>
        <name>FMN</name>
        <dbReference type="ChEBI" id="CHEBI:58210"/>
    </ligand>
</feature>
<dbReference type="RefSeq" id="WP_084336472.1">
    <property type="nucleotide sequence ID" value="NZ_FNFD01000040.1"/>
</dbReference>
<comment type="function">
    <text evidence="6">Also exhibits azoreductase activity. Catalyzes the reductive cleavage of the azo bond in aromatic azo compounds to the corresponding amines.</text>
</comment>
<dbReference type="InterPro" id="IPR029039">
    <property type="entry name" value="Flavoprotein-like_sf"/>
</dbReference>
<dbReference type="InterPro" id="IPR050104">
    <property type="entry name" value="FMN-dep_NADH:Q_OxRdtase_AzoR1"/>
</dbReference>
<dbReference type="Pfam" id="PF02525">
    <property type="entry name" value="Flavodoxin_2"/>
    <property type="match status" value="1"/>
</dbReference>
<dbReference type="Gene3D" id="3.40.50.360">
    <property type="match status" value="1"/>
</dbReference>
<evidence type="ECO:0000256" key="4">
    <source>
        <dbReference type="ARBA" id="ARBA00023027"/>
    </source>
</evidence>
<sequence>MKRILALQASPRNERSHSRRLVEAFLQASVAEQGEIEVVRREVGQGNLPAVSEDWIAAAFHPEPTNRPAPLQAALALSDELVDELFAADRLVIATPMYNFGIPSGLKAWVDQVVRIGRTFDFLPDDPASPYRPKVLGKRALIVTTRGDRGYGPGGPNAHLNHADVYLRDVLGFIGIRDVTVVAVENDEFGGLAFADSYRAAERALAQLAQDF</sequence>
<dbReference type="AlphaFoldDB" id="A0A1G9PQJ0"/>
<name>A0A1G9PQJ0_9PSED</name>
<protein>
    <recommendedName>
        <fullName evidence="6">FMN dependent NADH:quinone oxidoreductase</fullName>
        <ecNumber evidence="6">1.6.5.-</ecNumber>
    </recommendedName>
    <alternativeName>
        <fullName evidence="6">Azo-dye reductase</fullName>
    </alternativeName>
    <alternativeName>
        <fullName evidence="6">FMN-dependent NADH-azo compound oxidoreductase</fullName>
    </alternativeName>
    <alternativeName>
        <fullName evidence="6">FMN-dependent NADH-azoreductase</fullName>
        <ecNumber evidence="6">1.7.1.17</ecNumber>
    </alternativeName>
</protein>
<proteinExistence type="inferred from homology"/>
<feature type="binding site" evidence="6">
    <location>
        <begin position="97"/>
        <end position="100"/>
    </location>
    <ligand>
        <name>FMN</name>
        <dbReference type="ChEBI" id="CHEBI:58210"/>
    </ligand>
</feature>
<dbReference type="GO" id="GO:0009055">
    <property type="term" value="F:electron transfer activity"/>
    <property type="evidence" value="ECO:0007669"/>
    <property type="project" value="UniProtKB-UniRule"/>
</dbReference>
<evidence type="ECO:0000256" key="1">
    <source>
        <dbReference type="ARBA" id="ARBA00022630"/>
    </source>
</evidence>
<dbReference type="GO" id="GO:0010181">
    <property type="term" value="F:FMN binding"/>
    <property type="evidence" value="ECO:0007669"/>
    <property type="project" value="UniProtKB-UniRule"/>
</dbReference>
<accession>A0A1G9PQJ0</accession>
<evidence type="ECO:0000256" key="5">
    <source>
        <dbReference type="ARBA" id="ARBA00048542"/>
    </source>
</evidence>
<evidence type="ECO:0000313" key="9">
    <source>
        <dbReference type="Proteomes" id="UP000198706"/>
    </source>
</evidence>